<evidence type="ECO:0008006" key="4">
    <source>
        <dbReference type="Google" id="ProtNLM"/>
    </source>
</evidence>
<feature type="transmembrane region" description="Helical" evidence="1">
    <location>
        <begin position="7"/>
        <end position="26"/>
    </location>
</feature>
<evidence type="ECO:0000313" key="2">
    <source>
        <dbReference type="EMBL" id="GAA0774228.1"/>
    </source>
</evidence>
<dbReference type="EMBL" id="BAAACI010000006">
    <property type="protein sequence ID" value="GAA0774228.1"/>
    <property type="molecule type" value="Genomic_DNA"/>
</dbReference>
<keyword evidence="1" id="KW-1133">Transmembrane helix</keyword>
<dbReference type="Proteomes" id="UP001501047">
    <property type="component" value="Unassembled WGS sequence"/>
</dbReference>
<name>A0ABP3W0F9_CLOSU</name>
<evidence type="ECO:0000256" key="1">
    <source>
        <dbReference type="SAM" id="Phobius"/>
    </source>
</evidence>
<dbReference type="RefSeq" id="WP_343826639.1">
    <property type="nucleotide sequence ID" value="NZ_BAAACI010000006.1"/>
</dbReference>
<accession>A0ABP3W0F9</accession>
<reference evidence="3" key="1">
    <citation type="journal article" date="2019" name="Int. J. Syst. Evol. Microbiol.">
        <title>The Global Catalogue of Microorganisms (GCM) 10K type strain sequencing project: providing services to taxonomists for standard genome sequencing and annotation.</title>
        <authorList>
            <consortium name="The Broad Institute Genomics Platform"/>
            <consortium name="The Broad Institute Genome Sequencing Center for Infectious Disease"/>
            <person name="Wu L."/>
            <person name="Ma J."/>
        </authorList>
    </citation>
    <scope>NUCLEOTIDE SEQUENCE [LARGE SCALE GENOMIC DNA]</scope>
    <source>
        <strain evidence="3">JCM 1417</strain>
    </source>
</reference>
<keyword evidence="1" id="KW-0472">Membrane</keyword>
<organism evidence="2 3">
    <name type="scientific">Clostridium subterminale</name>
    <dbReference type="NCBI Taxonomy" id="1550"/>
    <lineage>
        <taxon>Bacteria</taxon>
        <taxon>Bacillati</taxon>
        <taxon>Bacillota</taxon>
        <taxon>Clostridia</taxon>
        <taxon>Eubacteriales</taxon>
        <taxon>Clostridiaceae</taxon>
        <taxon>Clostridium</taxon>
    </lineage>
</organism>
<protein>
    <recommendedName>
        <fullName evidence="4">DUF5590 domain-containing protein</fullName>
    </recommendedName>
</protein>
<comment type="caution">
    <text evidence="2">The sequence shown here is derived from an EMBL/GenBank/DDBJ whole genome shotgun (WGS) entry which is preliminary data.</text>
</comment>
<evidence type="ECO:0000313" key="3">
    <source>
        <dbReference type="Proteomes" id="UP001501047"/>
    </source>
</evidence>
<keyword evidence="1" id="KW-0812">Transmembrane</keyword>
<gene>
    <name evidence="2" type="ORF">GCM10008908_23720</name>
</gene>
<proteinExistence type="predicted"/>
<keyword evidence="3" id="KW-1185">Reference proteome</keyword>
<sequence length="157" mass="18047">MRIVKKLFMVLVIIIVAITILPWIVFPISNNIKLYKFSKQLYNCKLPNNTELIDKDSVYGKLNGNGNGLDFATVIVLKSELDTENIENYYKSRDFHTIEEKDNPPTMEVGVISDGKIDSKLLVHKSFILEEDSKKDDYYYVIIYDGGYASYFDINGN</sequence>